<dbReference type="InterPro" id="IPR019557">
    <property type="entry name" value="AminoTfrase-like_pln_mobile"/>
</dbReference>
<accession>A0AAV2GN68</accession>
<evidence type="ECO:0000259" key="1">
    <source>
        <dbReference type="Pfam" id="PF10536"/>
    </source>
</evidence>
<sequence length="319" mass="36670">MADWWQGEGVFVDDFQAAAEDVDIYNQRYYLEQGPLDPTDLYDQPNLRSRDVWNAHPEAQTIIRYRGTTNVLPFHPAILPFLKRARLDSIRHFNGIKVDRQLITALVERWRRETHCFNFREGEATITLKDVAILTHLPIDGKPVCVSDHPPDDVDGMPGWVHFIYSVLGVKVPVKGCVDATDRMPPMRKHQVSITWLTKYFREHYESHPLTEESSEDEKERYARVYLIGMIGGVFFSKKASNLLSCGWLRIILGSWEEMGAYSWASACLANIYHNLCNASLKAVREVGGAMFIVQFWAWEHRDWPSMVEMGGKVLEIGP</sequence>
<proteinExistence type="predicted"/>
<dbReference type="Proteomes" id="UP001497516">
    <property type="component" value="Chromosome 9"/>
</dbReference>
<feature type="domain" description="Aminotransferase-like plant mobile" evidence="1">
    <location>
        <begin position="94"/>
        <end position="301"/>
    </location>
</feature>
<dbReference type="PANTHER" id="PTHR46033">
    <property type="entry name" value="PROTEIN MAIN-LIKE 2"/>
    <property type="match status" value="1"/>
</dbReference>
<name>A0AAV2GN68_9ROSI</name>
<dbReference type="InterPro" id="IPR044824">
    <property type="entry name" value="MAIN-like"/>
</dbReference>
<dbReference type="AlphaFoldDB" id="A0AAV2GN68"/>
<dbReference type="EMBL" id="OZ034822">
    <property type="protein sequence ID" value="CAL1412251.1"/>
    <property type="molecule type" value="Genomic_DNA"/>
</dbReference>
<evidence type="ECO:0000313" key="2">
    <source>
        <dbReference type="EMBL" id="CAL1412251.1"/>
    </source>
</evidence>
<organism evidence="2 3">
    <name type="scientific">Linum trigynum</name>
    <dbReference type="NCBI Taxonomy" id="586398"/>
    <lineage>
        <taxon>Eukaryota</taxon>
        <taxon>Viridiplantae</taxon>
        <taxon>Streptophyta</taxon>
        <taxon>Embryophyta</taxon>
        <taxon>Tracheophyta</taxon>
        <taxon>Spermatophyta</taxon>
        <taxon>Magnoliopsida</taxon>
        <taxon>eudicotyledons</taxon>
        <taxon>Gunneridae</taxon>
        <taxon>Pentapetalae</taxon>
        <taxon>rosids</taxon>
        <taxon>fabids</taxon>
        <taxon>Malpighiales</taxon>
        <taxon>Linaceae</taxon>
        <taxon>Linum</taxon>
    </lineage>
</organism>
<keyword evidence="3" id="KW-1185">Reference proteome</keyword>
<dbReference type="GO" id="GO:0010073">
    <property type="term" value="P:meristem maintenance"/>
    <property type="evidence" value="ECO:0007669"/>
    <property type="project" value="InterPro"/>
</dbReference>
<dbReference type="PANTHER" id="PTHR46033:SF8">
    <property type="entry name" value="PROTEIN MAINTENANCE OF MERISTEMS-LIKE"/>
    <property type="match status" value="1"/>
</dbReference>
<reference evidence="2 3" key="1">
    <citation type="submission" date="2024-04" db="EMBL/GenBank/DDBJ databases">
        <authorList>
            <person name="Fracassetti M."/>
        </authorList>
    </citation>
    <scope>NUCLEOTIDE SEQUENCE [LARGE SCALE GENOMIC DNA]</scope>
</reference>
<dbReference type="Pfam" id="PF10536">
    <property type="entry name" value="PMD"/>
    <property type="match status" value="1"/>
</dbReference>
<protein>
    <recommendedName>
        <fullName evidence="1">Aminotransferase-like plant mobile domain-containing protein</fullName>
    </recommendedName>
</protein>
<evidence type="ECO:0000313" key="3">
    <source>
        <dbReference type="Proteomes" id="UP001497516"/>
    </source>
</evidence>
<gene>
    <name evidence="2" type="ORF">LTRI10_LOCUS51559</name>
</gene>